<proteinExistence type="predicted"/>
<dbReference type="Proteomes" id="UP000463983">
    <property type="component" value="Chromosome"/>
</dbReference>
<evidence type="ECO:0000313" key="2">
    <source>
        <dbReference type="Proteomes" id="UP000463983"/>
    </source>
</evidence>
<dbReference type="KEGG" id="caqa:MICH65_0824"/>
<dbReference type="EMBL" id="CP047901">
    <property type="protein sequence ID" value="QHO63805.1"/>
    <property type="molecule type" value="Genomic_DNA"/>
</dbReference>
<sequence>MKGALITISTTDLIGRDVRPWLTEMQIKFSVRGGLISIMEFPPTIEIKGLDYWPTLYSTRHWLQGNPNFGHDVIADIDPDTGKIDIRDRWWIEEDDV</sequence>
<evidence type="ECO:0000313" key="1">
    <source>
        <dbReference type="EMBL" id="QHO63805.1"/>
    </source>
</evidence>
<gene>
    <name evidence="1" type="ORF">MICH65_0824</name>
</gene>
<protein>
    <submittedName>
        <fullName evidence="1">Uncharacterized protein</fullName>
    </submittedName>
</protein>
<name>A0A857N6A5_9BACT</name>
<dbReference type="RefSeq" id="WP_161932161.1">
    <property type="nucleotide sequence ID" value="NZ_CP047901.1"/>
</dbReference>
<organism evidence="1 2">
    <name type="scientific">Candidatus Chazhemtobacterium aquaticus</name>
    <dbReference type="NCBI Taxonomy" id="2715735"/>
    <lineage>
        <taxon>Bacteria</taxon>
        <taxon>Candidatus Chazhemtobacteraceae</taxon>
        <taxon>Candidatus Chazhemtobacterium</taxon>
    </lineage>
</organism>
<dbReference type="AlphaFoldDB" id="A0A857N6A5"/>
<keyword evidence="2" id="KW-1185">Reference proteome</keyword>
<reference evidence="2" key="1">
    <citation type="journal article" date="2020" name="Microorganisms">
        <title>Complete Genome of a Member of a New Bacterial Lineage in the Microgenomates Group Reveals an Unusual Nucleotide Composition Disparity Between Two Strands of DNA and Limited Metabolic Potential.</title>
        <authorList>
            <person name="Kadnikov V.V."/>
            <person name="Mardanov A.V."/>
            <person name="Beletsky A.V."/>
            <person name="Karnachuk O.V."/>
            <person name="Ravin N.V."/>
        </authorList>
    </citation>
    <scope>NUCLEOTIDE SEQUENCE [LARGE SCALE GENOMIC DNA]</scope>
</reference>
<accession>A0A857N6A5</accession>